<accession>A0A512DGF3</accession>
<feature type="transmembrane region" description="Helical" evidence="5">
    <location>
        <begin position="353"/>
        <end position="375"/>
    </location>
</feature>
<feature type="transmembrane region" description="Helical" evidence="5">
    <location>
        <begin position="293"/>
        <end position="311"/>
    </location>
</feature>
<dbReference type="PANTHER" id="PTHR23542">
    <property type="match status" value="1"/>
</dbReference>
<evidence type="ECO:0000256" key="3">
    <source>
        <dbReference type="ARBA" id="ARBA00022989"/>
    </source>
</evidence>
<dbReference type="Pfam" id="PF07690">
    <property type="entry name" value="MFS_1"/>
    <property type="match status" value="1"/>
</dbReference>
<dbReference type="InterPro" id="IPR020846">
    <property type="entry name" value="MFS_dom"/>
</dbReference>
<proteinExistence type="predicted"/>
<evidence type="ECO:0000256" key="4">
    <source>
        <dbReference type="ARBA" id="ARBA00023136"/>
    </source>
</evidence>
<dbReference type="PROSITE" id="PS50850">
    <property type="entry name" value="MFS"/>
    <property type="match status" value="1"/>
</dbReference>
<evidence type="ECO:0000259" key="6">
    <source>
        <dbReference type="PROSITE" id="PS50850"/>
    </source>
</evidence>
<keyword evidence="3 5" id="KW-1133">Transmembrane helix</keyword>
<dbReference type="GO" id="GO:0022857">
    <property type="term" value="F:transmembrane transporter activity"/>
    <property type="evidence" value="ECO:0007669"/>
    <property type="project" value="InterPro"/>
</dbReference>
<feature type="transmembrane region" description="Helical" evidence="5">
    <location>
        <begin position="317"/>
        <end position="341"/>
    </location>
</feature>
<organism evidence="7 8">
    <name type="scientific">Cellulomonas aerilata</name>
    <dbReference type="NCBI Taxonomy" id="515326"/>
    <lineage>
        <taxon>Bacteria</taxon>
        <taxon>Bacillati</taxon>
        <taxon>Actinomycetota</taxon>
        <taxon>Actinomycetes</taxon>
        <taxon>Micrococcales</taxon>
        <taxon>Cellulomonadaceae</taxon>
        <taxon>Cellulomonas</taxon>
    </lineage>
</organism>
<dbReference type="EMBL" id="BJYY01000021">
    <property type="protein sequence ID" value="GEO35522.1"/>
    <property type="molecule type" value="Genomic_DNA"/>
</dbReference>
<feature type="transmembrane region" description="Helical" evidence="5">
    <location>
        <begin position="138"/>
        <end position="161"/>
    </location>
</feature>
<name>A0A512DGF3_9CELL</name>
<gene>
    <name evidence="7" type="ORF">CAE01nite_32470</name>
</gene>
<sequence>MTLAPYGRLLRRPAVLRLVLVSLVARIPHAAVGVVLTLHVVGTLDLGYGHAGVVAAAMTVGMAIGAPWRGRRVDRLGLRRALLPSVVIEAAVWSAAPFLDYRGLLVAGVVAGLFMVPVFSVIRQSLSVLVPEEEQRTAFALDSVCTELTFMLAPVLGVLVATTWSTTAALVVVGVATVGAGALLMWFDPPTRTALRPAATGADGGDVARAGAAVAGHAGSRAAVAPARVITPALLVTLLAASAASLVLTGTDVSIVASLEEWDRVPDTGWMIALWAAGSVVGGLVYGAGRRSVQPLTLVLLLAVLTVPAALAGNPLWLAVAVVLAGVPCAPALSSITAALVRLVPEHRRGEVMGWSGSAMTVGSALGAPLCGLVIDRAGASAGFLVAGGVGVVVAGGGLLVLSVVRDRRAAAAVVTDADLDVAEPEGPVPGGEVLAGRTAR</sequence>
<dbReference type="InterPro" id="IPR011701">
    <property type="entry name" value="MFS"/>
</dbReference>
<reference evidence="7 8" key="1">
    <citation type="submission" date="2019-07" db="EMBL/GenBank/DDBJ databases">
        <title>Whole genome shotgun sequence of Cellulomonas aerilata NBRC 106308.</title>
        <authorList>
            <person name="Hosoyama A."/>
            <person name="Uohara A."/>
            <person name="Ohji S."/>
            <person name="Ichikawa N."/>
        </authorList>
    </citation>
    <scope>NUCLEOTIDE SEQUENCE [LARGE SCALE GENOMIC DNA]</scope>
    <source>
        <strain evidence="7 8">NBRC 106308</strain>
    </source>
</reference>
<dbReference type="Gene3D" id="1.20.1250.20">
    <property type="entry name" value="MFS general substrate transporter like domains"/>
    <property type="match status" value="2"/>
</dbReference>
<dbReference type="GO" id="GO:0005886">
    <property type="term" value="C:plasma membrane"/>
    <property type="evidence" value="ECO:0007669"/>
    <property type="project" value="UniProtKB-SubCell"/>
</dbReference>
<dbReference type="SUPFAM" id="SSF103473">
    <property type="entry name" value="MFS general substrate transporter"/>
    <property type="match status" value="1"/>
</dbReference>
<dbReference type="OrthoDB" id="4229605at2"/>
<evidence type="ECO:0000313" key="7">
    <source>
        <dbReference type="EMBL" id="GEO35522.1"/>
    </source>
</evidence>
<evidence type="ECO:0000313" key="8">
    <source>
        <dbReference type="Proteomes" id="UP000321181"/>
    </source>
</evidence>
<dbReference type="PANTHER" id="PTHR23542:SF1">
    <property type="entry name" value="MAJOR FACILITATOR SUPERFAMILY (MFS) PROFILE DOMAIN-CONTAINING PROTEIN"/>
    <property type="match status" value="1"/>
</dbReference>
<keyword evidence="4 5" id="KW-0472">Membrane</keyword>
<feature type="transmembrane region" description="Helical" evidence="5">
    <location>
        <begin position="229"/>
        <end position="248"/>
    </location>
</feature>
<evidence type="ECO:0000256" key="2">
    <source>
        <dbReference type="ARBA" id="ARBA00022692"/>
    </source>
</evidence>
<keyword evidence="2 5" id="KW-0812">Transmembrane</keyword>
<feature type="transmembrane region" description="Helical" evidence="5">
    <location>
        <begin position="49"/>
        <end position="69"/>
    </location>
</feature>
<comment type="caution">
    <text evidence="7">The sequence shown here is derived from an EMBL/GenBank/DDBJ whole genome shotgun (WGS) entry which is preliminary data.</text>
</comment>
<protein>
    <submittedName>
        <fullName evidence="7">MFS transporter</fullName>
    </submittedName>
</protein>
<feature type="transmembrane region" description="Helical" evidence="5">
    <location>
        <begin position="268"/>
        <end position="286"/>
    </location>
</feature>
<evidence type="ECO:0000256" key="1">
    <source>
        <dbReference type="ARBA" id="ARBA00004651"/>
    </source>
</evidence>
<feature type="transmembrane region" description="Helical" evidence="5">
    <location>
        <begin position="81"/>
        <end position="99"/>
    </location>
</feature>
<dbReference type="InterPro" id="IPR036259">
    <property type="entry name" value="MFS_trans_sf"/>
</dbReference>
<dbReference type="RefSeq" id="WP_146906580.1">
    <property type="nucleotide sequence ID" value="NZ_BAAARM010000006.1"/>
</dbReference>
<dbReference type="Proteomes" id="UP000321181">
    <property type="component" value="Unassembled WGS sequence"/>
</dbReference>
<feature type="domain" description="Major facilitator superfamily (MFS) profile" evidence="6">
    <location>
        <begin position="221"/>
        <end position="441"/>
    </location>
</feature>
<feature type="transmembrane region" description="Helical" evidence="5">
    <location>
        <begin position="167"/>
        <end position="187"/>
    </location>
</feature>
<feature type="transmembrane region" description="Helical" evidence="5">
    <location>
        <begin position="381"/>
        <end position="402"/>
    </location>
</feature>
<feature type="transmembrane region" description="Helical" evidence="5">
    <location>
        <begin position="105"/>
        <end position="126"/>
    </location>
</feature>
<comment type="subcellular location">
    <subcellularLocation>
        <location evidence="1">Cell membrane</location>
        <topology evidence="1">Multi-pass membrane protein</topology>
    </subcellularLocation>
</comment>
<evidence type="ECO:0000256" key="5">
    <source>
        <dbReference type="SAM" id="Phobius"/>
    </source>
</evidence>
<keyword evidence="8" id="KW-1185">Reference proteome</keyword>
<dbReference type="AlphaFoldDB" id="A0A512DGF3"/>